<dbReference type="Gene3D" id="3.30.70.370">
    <property type="match status" value="1"/>
</dbReference>
<dbReference type="AlphaFoldDB" id="A0A1H9PK37"/>
<evidence type="ECO:0000259" key="19">
    <source>
        <dbReference type="SMART" id="SM00475"/>
    </source>
</evidence>
<evidence type="ECO:0000256" key="8">
    <source>
        <dbReference type="ARBA" id="ARBA00022763"/>
    </source>
</evidence>
<dbReference type="RefSeq" id="WP_091966565.1">
    <property type="nucleotide sequence ID" value="NZ_FOGZ01000001.1"/>
</dbReference>
<evidence type="ECO:0000256" key="14">
    <source>
        <dbReference type="ARBA" id="ARBA00049244"/>
    </source>
</evidence>
<dbReference type="NCBIfam" id="NF004397">
    <property type="entry name" value="PRK05755.1"/>
    <property type="match status" value="1"/>
</dbReference>
<dbReference type="FunFam" id="1.10.150.20:FF:000002">
    <property type="entry name" value="DNA polymerase I"/>
    <property type="match status" value="1"/>
</dbReference>
<proteinExistence type="inferred from homology"/>
<keyword evidence="6 17" id="KW-0235">DNA replication</keyword>
<dbReference type="GO" id="GO:0008408">
    <property type="term" value="F:3'-5' exonuclease activity"/>
    <property type="evidence" value="ECO:0007669"/>
    <property type="project" value="InterPro"/>
</dbReference>
<dbReference type="InterPro" id="IPR043502">
    <property type="entry name" value="DNA/RNA_pol_sf"/>
</dbReference>
<evidence type="ECO:0000256" key="3">
    <source>
        <dbReference type="ARBA" id="ARBA00020311"/>
    </source>
</evidence>
<dbReference type="CDD" id="cd06140">
    <property type="entry name" value="DNA_polA_I_Bacillus_like_exo"/>
    <property type="match status" value="1"/>
</dbReference>
<dbReference type="CDD" id="cd08637">
    <property type="entry name" value="DNA_pol_A_pol_I_C"/>
    <property type="match status" value="1"/>
</dbReference>
<comment type="similarity">
    <text evidence="1 17">Belongs to the DNA polymerase type-A family.</text>
</comment>
<reference evidence="21 22" key="1">
    <citation type="submission" date="2016-10" db="EMBL/GenBank/DDBJ databases">
        <authorList>
            <person name="de Groot N.N."/>
        </authorList>
    </citation>
    <scope>NUCLEOTIDE SEQUENCE [LARGE SCALE GENOMIC DNA]</scope>
    <source>
        <strain evidence="21 22">DSM 16859</strain>
    </source>
</reference>
<dbReference type="InterPro" id="IPR002562">
    <property type="entry name" value="3'-5'_exonuclease_dom"/>
</dbReference>
<dbReference type="NCBIfam" id="TIGR00593">
    <property type="entry name" value="pola"/>
    <property type="match status" value="1"/>
</dbReference>
<dbReference type="CDD" id="cd09898">
    <property type="entry name" value="H3TH_53EXO"/>
    <property type="match status" value="1"/>
</dbReference>
<dbReference type="GO" id="GO:0006302">
    <property type="term" value="P:double-strand break repair"/>
    <property type="evidence" value="ECO:0007669"/>
    <property type="project" value="TreeGrafter"/>
</dbReference>
<comment type="catalytic activity">
    <reaction evidence="14 17">
        <text>DNA(n) + a 2'-deoxyribonucleoside 5'-triphosphate = DNA(n+1) + diphosphate</text>
        <dbReference type="Rhea" id="RHEA:22508"/>
        <dbReference type="Rhea" id="RHEA-COMP:17339"/>
        <dbReference type="Rhea" id="RHEA-COMP:17340"/>
        <dbReference type="ChEBI" id="CHEBI:33019"/>
        <dbReference type="ChEBI" id="CHEBI:61560"/>
        <dbReference type="ChEBI" id="CHEBI:173112"/>
        <dbReference type="EC" id="2.7.7.7"/>
    </reaction>
</comment>
<dbReference type="Pfam" id="PF22619">
    <property type="entry name" value="DNA_polI_exo1"/>
    <property type="match status" value="1"/>
</dbReference>
<evidence type="ECO:0000256" key="1">
    <source>
        <dbReference type="ARBA" id="ARBA00007705"/>
    </source>
</evidence>
<dbReference type="SMART" id="SM00279">
    <property type="entry name" value="HhH2"/>
    <property type="match status" value="1"/>
</dbReference>
<evidence type="ECO:0000256" key="17">
    <source>
        <dbReference type="RuleBase" id="RU004460"/>
    </source>
</evidence>
<dbReference type="InterPro" id="IPR036397">
    <property type="entry name" value="RNaseH_sf"/>
</dbReference>
<dbReference type="EMBL" id="FOGZ01000001">
    <property type="protein sequence ID" value="SER48568.1"/>
    <property type="molecule type" value="Genomic_DNA"/>
</dbReference>
<dbReference type="InterPro" id="IPR001098">
    <property type="entry name" value="DNA-dir_DNA_pol_A_palm_dom"/>
</dbReference>
<name>A0A1H9PK37_9ACTN</name>
<dbReference type="FunFam" id="1.10.150.20:FF:000003">
    <property type="entry name" value="DNA polymerase I"/>
    <property type="match status" value="1"/>
</dbReference>
<dbReference type="Pfam" id="PF00476">
    <property type="entry name" value="DNA_pol_A"/>
    <property type="match status" value="1"/>
</dbReference>
<protein>
    <recommendedName>
        <fullName evidence="3 16">DNA polymerase I</fullName>
        <ecNumber evidence="2 16">2.7.7.7</ecNumber>
    </recommendedName>
</protein>
<keyword evidence="9" id="KW-0378">Hydrolase</keyword>
<dbReference type="InterPro" id="IPR054690">
    <property type="entry name" value="DNA_polI_exonuclease"/>
</dbReference>
<dbReference type="Proteomes" id="UP000198815">
    <property type="component" value="Unassembled WGS sequence"/>
</dbReference>
<dbReference type="InterPro" id="IPR029060">
    <property type="entry name" value="PIN-like_dom_sf"/>
</dbReference>
<evidence type="ECO:0000256" key="10">
    <source>
        <dbReference type="ARBA" id="ARBA00022839"/>
    </source>
</evidence>
<dbReference type="SUPFAM" id="SSF56672">
    <property type="entry name" value="DNA/RNA polymerases"/>
    <property type="match status" value="1"/>
</dbReference>
<dbReference type="PRINTS" id="PR00868">
    <property type="entry name" value="DNAPOLI"/>
</dbReference>
<dbReference type="PANTHER" id="PTHR10133:SF27">
    <property type="entry name" value="DNA POLYMERASE NU"/>
    <property type="match status" value="1"/>
</dbReference>
<keyword evidence="7" id="KW-0540">Nuclease</keyword>
<dbReference type="InterPro" id="IPR002298">
    <property type="entry name" value="DNA_polymerase_A"/>
</dbReference>
<dbReference type="SUPFAM" id="SSF53098">
    <property type="entry name" value="Ribonuclease H-like"/>
    <property type="match status" value="1"/>
</dbReference>
<keyword evidence="4 17" id="KW-0808">Transferase</keyword>
<evidence type="ECO:0000256" key="13">
    <source>
        <dbReference type="ARBA" id="ARBA00023204"/>
    </source>
</evidence>
<feature type="domain" description="DNA-directed DNA polymerase family A palm" evidence="20">
    <location>
        <begin position="650"/>
        <end position="857"/>
    </location>
</feature>
<keyword evidence="22" id="KW-1185">Reference proteome</keyword>
<evidence type="ECO:0000256" key="7">
    <source>
        <dbReference type="ARBA" id="ARBA00022722"/>
    </source>
</evidence>
<evidence type="ECO:0000256" key="2">
    <source>
        <dbReference type="ARBA" id="ARBA00012417"/>
    </source>
</evidence>
<keyword evidence="5 17" id="KW-0548">Nucleotidyltransferase</keyword>
<dbReference type="InterPro" id="IPR020045">
    <property type="entry name" value="DNA_polI_H3TH"/>
</dbReference>
<dbReference type="Gene3D" id="1.10.150.20">
    <property type="entry name" value="5' to 3' exonuclease, C-terminal subdomain"/>
    <property type="match status" value="2"/>
</dbReference>
<keyword evidence="12 17" id="KW-0238">DNA-binding</keyword>
<dbReference type="InterPro" id="IPR002421">
    <property type="entry name" value="5-3_exonuclease"/>
</dbReference>
<evidence type="ECO:0000256" key="12">
    <source>
        <dbReference type="ARBA" id="ARBA00023125"/>
    </source>
</evidence>
<evidence type="ECO:0000256" key="9">
    <source>
        <dbReference type="ARBA" id="ARBA00022801"/>
    </source>
</evidence>
<evidence type="ECO:0000313" key="21">
    <source>
        <dbReference type="EMBL" id="SER48568.1"/>
    </source>
</evidence>
<keyword evidence="8 17" id="KW-0227">DNA damage</keyword>
<dbReference type="GO" id="GO:0003677">
    <property type="term" value="F:DNA binding"/>
    <property type="evidence" value="ECO:0007669"/>
    <property type="project" value="UniProtKB-UniRule"/>
</dbReference>
<dbReference type="Pfam" id="PF01367">
    <property type="entry name" value="5_3_exonuc"/>
    <property type="match status" value="1"/>
</dbReference>
<dbReference type="InterPro" id="IPR036279">
    <property type="entry name" value="5-3_exonuclease_C_sf"/>
</dbReference>
<keyword evidence="10" id="KW-0269">Exonuclease</keyword>
<evidence type="ECO:0000256" key="5">
    <source>
        <dbReference type="ARBA" id="ARBA00022695"/>
    </source>
</evidence>
<sequence>MNQNARLLLIDGHSMAFRAFFALPAESFSTSTGQHTNAVYGFTSMLINLLRDEQPSHVGVAFDVGHRTFRTASYEDYKATRAATPPEFAGQIALIKQVLDAMGIAHTELEDYEGDDILASWSRQSDERGWQDLVVSGDRDSFQLVDENTTVLYPHRGVSDLARMTPQAIQDKYGVPPQRYPEIAALVGETSDNLPGVPGVGPKTAAKWLGQYDGLDNLLAHADQVRGKAGESLREHLDDVRRNRRLNRLVTDLPLELGVDDLVRGEIDREAVHTLFDALEFRTLRERLFATLATGEEKQAQGGFDLTIDAPAPGGLRAWLDAHRSRGPVGVQPQGQWGSGRGDITAMGLATLEGPALGIDLAQLRPDDERALADWLADATIPKAMHDAKGPLLALWARGLDLAGLDSDTELAAYLLRPDQRSYGLADLTLRHLGRELRSDDGQDVPAQQTLDFDAGQASSATQLVVQARAIAELAGALDEELDKTGQHELLEKVELPLQRVLATMERRGVAIDLAVLESLRAEFDAKVSTAEQQAYESIGHPINLGSPKQLQGVLFDELAMPHTKRTKSGWTTDAEALEGLFAKTGHPFLEHLLVHRDAIKLRQIVDTLLKAVADDGRIHTTYLQTVAGTGRISSTEPNLQNIPVRTVEGRRIRDAFVVGEGFEGLMSADYSQIEMRVMADVSGDEALVAAFNSGVDFHTVTASHVFKIDPEQVSAAQRSGVKQMNYGLAYGLSAYGLSTRLGVSVPDAKALMDEYFATFGAVRDYLKGLVEQARRQGYTETTLGRRRYLPDLNSTNRQRREMAERMALNAPIQGSAADIIKIAMMRVEDELRAAGLKSRMLLQIHDELVIEVAPGERERVEELVVDQMSHAVHLKVPLDVSVGYGPSWNAAAH</sequence>
<dbReference type="SMART" id="SM00474">
    <property type="entry name" value="35EXOc"/>
    <property type="match status" value="1"/>
</dbReference>
<evidence type="ECO:0000256" key="4">
    <source>
        <dbReference type="ARBA" id="ARBA00022679"/>
    </source>
</evidence>
<dbReference type="CDD" id="cd09859">
    <property type="entry name" value="PIN_53EXO"/>
    <property type="match status" value="1"/>
</dbReference>
<feature type="domain" description="5'-3' exonuclease" evidence="19">
    <location>
        <begin position="5"/>
        <end position="265"/>
    </location>
</feature>
<dbReference type="InterPro" id="IPR019760">
    <property type="entry name" value="DNA-dir_DNA_pol_A_CS"/>
</dbReference>
<dbReference type="STRING" id="64702.SAMN05443377_101101"/>
<dbReference type="PROSITE" id="PS00447">
    <property type="entry name" value="DNA_POLYMERASE_A"/>
    <property type="match status" value="1"/>
</dbReference>
<feature type="domain" description="3'-5' exonuclease" evidence="18">
    <location>
        <begin position="307"/>
        <end position="483"/>
    </location>
</feature>
<dbReference type="FunFam" id="3.40.50.1010:FF:000001">
    <property type="entry name" value="DNA polymerase I"/>
    <property type="match status" value="1"/>
</dbReference>
<evidence type="ECO:0000256" key="15">
    <source>
        <dbReference type="ARBA" id="ARBA00053603"/>
    </source>
</evidence>
<dbReference type="GO" id="GO:0003887">
    <property type="term" value="F:DNA-directed DNA polymerase activity"/>
    <property type="evidence" value="ECO:0007669"/>
    <property type="project" value="UniProtKB-UniRule"/>
</dbReference>
<dbReference type="Gene3D" id="3.30.420.10">
    <property type="entry name" value="Ribonuclease H-like superfamily/Ribonuclease H"/>
    <property type="match status" value="1"/>
</dbReference>
<dbReference type="OrthoDB" id="9806424at2"/>
<dbReference type="SUPFAM" id="SSF88723">
    <property type="entry name" value="PIN domain-like"/>
    <property type="match status" value="1"/>
</dbReference>
<evidence type="ECO:0000259" key="20">
    <source>
        <dbReference type="SMART" id="SM00482"/>
    </source>
</evidence>
<dbReference type="SMART" id="SM00475">
    <property type="entry name" value="53EXOc"/>
    <property type="match status" value="1"/>
</dbReference>
<dbReference type="EC" id="2.7.7.7" evidence="2 16"/>
<dbReference type="Gene3D" id="1.20.1060.10">
    <property type="entry name" value="Taq DNA Polymerase, Chain T, domain 4"/>
    <property type="match status" value="1"/>
</dbReference>
<evidence type="ECO:0000256" key="16">
    <source>
        <dbReference type="NCBIfam" id="TIGR00593"/>
    </source>
</evidence>
<evidence type="ECO:0000256" key="6">
    <source>
        <dbReference type="ARBA" id="ARBA00022705"/>
    </source>
</evidence>
<evidence type="ECO:0000259" key="18">
    <source>
        <dbReference type="SMART" id="SM00474"/>
    </source>
</evidence>
<keyword evidence="11 17" id="KW-0239">DNA-directed DNA polymerase</keyword>
<evidence type="ECO:0000256" key="11">
    <source>
        <dbReference type="ARBA" id="ARBA00022932"/>
    </source>
</evidence>
<dbReference type="InterPro" id="IPR008918">
    <property type="entry name" value="HhH2"/>
</dbReference>
<dbReference type="SMART" id="SM00482">
    <property type="entry name" value="POLAc"/>
    <property type="match status" value="1"/>
</dbReference>
<dbReference type="InterPro" id="IPR020046">
    <property type="entry name" value="5-3_exonucl_a-hlix_arch_N"/>
</dbReference>
<dbReference type="GO" id="GO:0006261">
    <property type="term" value="P:DNA-templated DNA replication"/>
    <property type="evidence" value="ECO:0007669"/>
    <property type="project" value="UniProtKB-UniRule"/>
</dbReference>
<evidence type="ECO:0000313" key="22">
    <source>
        <dbReference type="Proteomes" id="UP000198815"/>
    </source>
</evidence>
<dbReference type="GO" id="GO:0008409">
    <property type="term" value="F:5'-3' exonuclease activity"/>
    <property type="evidence" value="ECO:0007669"/>
    <property type="project" value="InterPro"/>
</dbReference>
<dbReference type="Gene3D" id="3.40.50.1010">
    <property type="entry name" value="5'-nuclease"/>
    <property type="match status" value="1"/>
</dbReference>
<dbReference type="SUPFAM" id="SSF47807">
    <property type="entry name" value="5' to 3' exonuclease, C-terminal subdomain"/>
    <property type="match status" value="1"/>
</dbReference>
<accession>A0A1H9PK37</accession>
<comment type="function">
    <text evidence="15">In addition to polymerase activity, this DNA polymerase exhibits 3'-5' and 5'-3' exonuclease activity.</text>
</comment>
<organism evidence="21 22">
    <name type="scientific">Propionibacterium cyclohexanicum</name>
    <dbReference type="NCBI Taxonomy" id="64702"/>
    <lineage>
        <taxon>Bacteria</taxon>
        <taxon>Bacillati</taxon>
        <taxon>Actinomycetota</taxon>
        <taxon>Actinomycetes</taxon>
        <taxon>Propionibacteriales</taxon>
        <taxon>Propionibacteriaceae</taxon>
        <taxon>Propionibacterium</taxon>
    </lineage>
</organism>
<dbReference type="PANTHER" id="PTHR10133">
    <property type="entry name" value="DNA POLYMERASE I"/>
    <property type="match status" value="1"/>
</dbReference>
<dbReference type="Pfam" id="PF02739">
    <property type="entry name" value="5_3_exonuc_N"/>
    <property type="match status" value="1"/>
</dbReference>
<keyword evidence="13 17" id="KW-0234">DNA repair</keyword>
<gene>
    <name evidence="17" type="primary">polA</name>
    <name evidence="21" type="ORF">SAMN05443377_101101</name>
</gene>
<dbReference type="InterPro" id="IPR018320">
    <property type="entry name" value="DNA_polymerase_1"/>
</dbReference>
<dbReference type="InterPro" id="IPR012337">
    <property type="entry name" value="RNaseH-like_sf"/>
</dbReference>